<dbReference type="Proteomes" id="UP001172159">
    <property type="component" value="Unassembled WGS sequence"/>
</dbReference>
<keyword evidence="2" id="KW-1133">Transmembrane helix</keyword>
<feature type="region of interest" description="Disordered" evidence="1">
    <location>
        <begin position="235"/>
        <end position="267"/>
    </location>
</feature>
<sequence length="294" mass="32615">MGYRLLRRPWRAKKPLYWGMVPELAGIIPLLVLFGVQQPDAWRTLFWRIGADYKLNSSPTMLLYAYANHRPLPTVPFVWSQTLTTFNVAITIVSLFILLAKMIATIMKIFYPIFGTVVGISLTALYAVSVYGQAGPDYADPRYPSPSPWYIRKSCDLAIPYNAVKSCQMSKGTFAVTIYMVTVYLVQTCLAIWAMWPNKMLDMMDESDDEEEYGYHSGAAKDKGVSVEMTTPISPEEGGGGGYYQPQQMSGAAGGGGGSSGGGGFTHNPVPFTPRTQAFHTLDRKLPLRVDTYR</sequence>
<evidence type="ECO:0000313" key="3">
    <source>
        <dbReference type="EMBL" id="KAK0747765.1"/>
    </source>
</evidence>
<organism evidence="3 4">
    <name type="scientific">Apiosordaria backusii</name>
    <dbReference type="NCBI Taxonomy" id="314023"/>
    <lineage>
        <taxon>Eukaryota</taxon>
        <taxon>Fungi</taxon>
        <taxon>Dikarya</taxon>
        <taxon>Ascomycota</taxon>
        <taxon>Pezizomycotina</taxon>
        <taxon>Sordariomycetes</taxon>
        <taxon>Sordariomycetidae</taxon>
        <taxon>Sordariales</taxon>
        <taxon>Lasiosphaeriaceae</taxon>
        <taxon>Apiosordaria</taxon>
    </lineage>
</organism>
<evidence type="ECO:0000256" key="1">
    <source>
        <dbReference type="SAM" id="MobiDB-lite"/>
    </source>
</evidence>
<dbReference type="AlphaFoldDB" id="A0AA40K6J9"/>
<feature type="compositionally biased region" description="Gly residues" evidence="1">
    <location>
        <begin position="252"/>
        <end position="265"/>
    </location>
</feature>
<feature type="transmembrane region" description="Helical" evidence="2">
    <location>
        <begin position="109"/>
        <end position="128"/>
    </location>
</feature>
<feature type="transmembrane region" description="Helical" evidence="2">
    <location>
        <begin position="78"/>
        <end position="100"/>
    </location>
</feature>
<gene>
    <name evidence="3" type="ORF">B0T21DRAFT_446616</name>
</gene>
<reference evidence="3" key="1">
    <citation type="submission" date="2023-06" db="EMBL/GenBank/DDBJ databases">
        <title>Genome-scale phylogeny and comparative genomics of the fungal order Sordariales.</title>
        <authorList>
            <consortium name="Lawrence Berkeley National Laboratory"/>
            <person name="Hensen N."/>
            <person name="Bonometti L."/>
            <person name="Westerberg I."/>
            <person name="Brannstrom I.O."/>
            <person name="Guillou S."/>
            <person name="Cros-Aarteil S."/>
            <person name="Calhoun S."/>
            <person name="Haridas S."/>
            <person name="Kuo A."/>
            <person name="Mondo S."/>
            <person name="Pangilinan J."/>
            <person name="Riley R."/>
            <person name="Labutti K."/>
            <person name="Andreopoulos B."/>
            <person name="Lipzen A."/>
            <person name="Chen C."/>
            <person name="Yanf M."/>
            <person name="Daum C."/>
            <person name="Ng V."/>
            <person name="Clum A."/>
            <person name="Steindorff A."/>
            <person name="Ohm R."/>
            <person name="Martin F."/>
            <person name="Silar P."/>
            <person name="Natvig D."/>
            <person name="Lalanne C."/>
            <person name="Gautier V."/>
            <person name="Ament-Velasquez S.L."/>
            <person name="Kruys A."/>
            <person name="Hutchinson M.I."/>
            <person name="Powell A.J."/>
            <person name="Barry K."/>
            <person name="Miller A.N."/>
            <person name="Grigoriev I.V."/>
            <person name="Debuchy R."/>
            <person name="Gladieux P."/>
            <person name="Thoren M.H."/>
            <person name="Johannesson H."/>
        </authorList>
    </citation>
    <scope>NUCLEOTIDE SEQUENCE</scope>
    <source>
        <strain evidence="3">CBS 540.89</strain>
    </source>
</reference>
<protein>
    <submittedName>
        <fullName evidence="3">Uncharacterized protein</fullName>
    </submittedName>
</protein>
<keyword evidence="2" id="KW-0472">Membrane</keyword>
<keyword evidence="4" id="KW-1185">Reference proteome</keyword>
<evidence type="ECO:0000313" key="4">
    <source>
        <dbReference type="Proteomes" id="UP001172159"/>
    </source>
</evidence>
<feature type="transmembrane region" description="Helical" evidence="2">
    <location>
        <begin position="16"/>
        <end position="36"/>
    </location>
</feature>
<proteinExistence type="predicted"/>
<accession>A0AA40K6J9</accession>
<evidence type="ECO:0000256" key="2">
    <source>
        <dbReference type="SAM" id="Phobius"/>
    </source>
</evidence>
<comment type="caution">
    <text evidence="3">The sequence shown here is derived from an EMBL/GenBank/DDBJ whole genome shotgun (WGS) entry which is preliminary data.</text>
</comment>
<feature type="transmembrane region" description="Helical" evidence="2">
    <location>
        <begin position="174"/>
        <end position="196"/>
    </location>
</feature>
<dbReference type="EMBL" id="JAUKTV010000001">
    <property type="protein sequence ID" value="KAK0747765.1"/>
    <property type="molecule type" value="Genomic_DNA"/>
</dbReference>
<name>A0AA40K6J9_9PEZI</name>
<keyword evidence="2" id="KW-0812">Transmembrane</keyword>